<dbReference type="InterPro" id="IPR012349">
    <property type="entry name" value="Split_barrel_FMN-bd"/>
</dbReference>
<evidence type="ECO:0000313" key="3">
    <source>
        <dbReference type="Proteomes" id="UP000763557"/>
    </source>
</evidence>
<dbReference type="Proteomes" id="UP000763557">
    <property type="component" value="Unassembled WGS sequence"/>
</dbReference>
<dbReference type="InterPro" id="IPR024747">
    <property type="entry name" value="Pyridox_Oxase-rel"/>
</dbReference>
<comment type="caution">
    <text evidence="2">The sequence shown here is derived from an EMBL/GenBank/DDBJ whole genome shotgun (WGS) entry which is preliminary data.</text>
</comment>
<name>A0ABX2FA64_9PSEU</name>
<sequence length="228" mass="24363">MPKTLVAVTRSPLSPTPRSTIKRGRKRAVTDRAALDAVLDAGLICHLSVVIDGSPVVLPTGYGRDGDTLYLHGSTGALSLRSALDNEVCVAVTLLDGIVYARSVFHFSANYRSAVVHGHARLVESAEERLHGLKVLTEHMAPGSWNHSREPNAKELAKTAVLALSLDEAALKVRTGGPGDEPEDISDNLAWAGVLPLTQQWGAPQPSDDLAPGWEIPAHVMDRYASRG</sequence>
<dbReference type="Pfam" id="PF12900">
    <property type="entry name" value="Pyridox_ox_2"/>
    <property type="match status" value="1"/>
</dbReference>
<gene>
    <name evidence="2" type="ORF">GC106_54950</name>
</gene>
<evidence type="ECO:0000256" key="1">
    <source>
        <dbReference type="SAM" id="MobiDB-lite"/>
    </source>
</evidence>
<dbReference type="Gene3D" id="2.30.110.10">
    <property type="entry name" value="Electron Transport, Fmn-binding Protein, Chain A"/>
    <property type="match status" value="1"/>
</dbReference>
<dbReference type="PANTHER" id="PTHR34071">
    <property type="entry name" value="5-NITROIMIDAZOLE ANTIBIOTICS RESISTANCE PROTEIN, NIMA-FAMILY-RELATED PROTEIN-RELATED"/>
    <property type="match status" value="1"/>
</dbReference>
<reference evidence="2 3" key="1">
    <citation type="submission" date="2020-01" db="EMBL/GenBank/DDBJ databases">
        <title>Kibdelosporangium persica a novel Actinomycetes from a hot desert in Iran.</title>
        <authorList>
            <person name="Safaei N."/>
            <person name="Zaburannyi N."/>
            <person name="Mueller R."/>
            <person name="Wink J."/>
        </authorList>
    </citation>
    <scope>NUCLEOTIDE SEQUENCE [LARGE SCALE GENOMIC DNA]</scope>
    <source>
        <strain evidence="2 3">4NS15</strain>
    </source>
</reference>
<dbReference type="SUPFAM" id="SSF50475">
    <property type="entry name" value="FMN-binding split barrel"/>
    <property type="match status" value="1"/>
</dbReference>
<dbReference type="PANTHER" id="PTHR34071:SF2">
    <property type="entry name" value="FLAVIN-NUCLEOTIDE-BINDING PROTEIN"/>
    <property type="match status" value="1"/>
</dbReference>
<feature type="region of interest" description="Disordered" evidence="1">
    <location>
        <begin position="1"/>
        <end position="23"/>
    </location>
</feature>
<protein>
    <submittedName>
        <fullName evidence="2">Pyridoxamine 5'-phosphate oxidase</fullName>
    </submittedName>
</protein>
<organism evidence="2 3">
    <name type="scientific">Kibdelosporangium persicum</name>
    <dbReference type="NCBI Taxonomy" id="2698649"/>
    <lineage>
        <taxon>Bacteria</taxon>
        <taxon>Bacillati</taxon>
        <taxon>Actinomycetota</taxon>
        <taxon>Actinomycetes</taxon>
        <taxon>Pseudonocardiales</taxon>
        <taxon>Pseudonocardiaceae</taxon>
        <taxon>Kibdelosporangium</taxon>
    </lineage>
</organism>
<accession>A0ABX2FA64</accession>
<dbReference type="EMBL" id="JAAATY010000019">
    <property type="protein sequence ID" value="NRN68254.1"/>
    <property type="molecule type" value="Genomic_DNA"/>
</dbReference>
<keyword evidence="3" id="KW-1185">Reference proteome</keyword>
<proteinExistence type="predicted"/>
<evidence type="ECO:0000313" key="2">
    <source>
        <dbReference type="EMBL" id="NRN68254.1"/>
    </source>
</evidence>